<dbReference type="CDD" id="cd00067">
    <property type="entry name" value="GAL4"/>
    <property type="match status" value="1"/>
</dbReference>
<keyword evidence="4" id="KW-0804">Transcription</keyword>
<feature type="region of interest" description="Disordered" evidence="6">
    <location>
        <begin position="157"/>
        <end position="180"/>
    </location>
</feature>
<dbReference type="AlphaFoldDB" id="A0AB34KMC7"/>
<feature type="region of interest" description="Disordered" evidence="6">
    <location>
        <begin position="439"/>
        <end position="466"/>
    </location>
</feature>
<evidence type="ECO:0000313" key="8">
    <source>
        <dbReference type="EMBL" id="KAL1584735.1"/>
    </source>
</evidence>
<feature type="region of interest" description="Disordered" evidence="6">
    <location>
        <begin position="41"/>
        <end position="92"/>
    </location>
</feature>
<dbReference type="InterPro" id="IPR052073">
    <property type="entry name" value="Amide_Lactam_Regulators"/>
</dbReference>
<keyword evidence="9" id="KW-1185">Reference proteome</keyword>
<keyword evidence="3" id="KW-0238">DNA-binding</keyword>
<dbReference type="GO" id="GO:0000981">
    <property type="term" value="F:DNA-binding transcription factor activity, RNA polymerase II-specific"/>
    <property type="evidence" value="ECO:0007669"/>
    <property type="project" value="InterPro"/>
</dbReference>
<dbReference type="SMART" id="SM00906">
    <property type="entry name" value="Fungal_trans"/>
    <property type="match status" value="1"/>
</dbReference>
<evidence type="ECO:0000256" key="2">
    <source>
        <dbReference type="ARBA" id="ARBA00023015"/>
    </source>
</evidence>
<comment type="caution">
    <text evidence="8">The sequence shown here is derived from an EMBL/GenBank/DDBJ whole genome shotgun (WGS) entry which is preliminary data.</text>
</comment>
<gene>
    <name evidence="8" type="ORF">WHR41_06891</name>
</gene>
<dbReference type="PANTHER" id="PTHR47171">
    <property type="entry name" value="FARA-RELATED"/>
    <property type="match status" value="1"/>
</dbReference>
<dbReference type="CDD" id="cd12148">
    <property type="entry name" value="fungal_TF_MHR"/>
    <property type="match status" value="1"/>
</dbReference>
<dbReference type="Pfam" id="PF04082">
    <property type="entry name" value="Fungal_trans"/>
    <property type="match status" value="1"/>
</dbReference>
<feature type="compositionally biased region" description="Polar residues" evidence="6">
    <location>
        <begin position="61"/>
        <end position="92"/>
    </location>
</feature>
<evidence type="ECO:0000256" key="1">
    <source>
        <dbReference type="ARBA" id="ARBA00022833"/>
    </source>
</evidence>
<keyword evidence="2" id="KW-0805">Transcription regulation</keyword>
<sequence>MDYTFVSQFSGDGPKRRRLAKACDACRSRKKRCVHFAVERKTNRNDDNSPAGNGTRHHSSTENTSPAFSGDNATPRSLTNGTAQSNGRKGTQRRMSLSALMDSTAQRFISDLHPEAGFFERNSSDPRHPCAKATANVGVWVDKHEWDELIRQRDAAYASGRGDAPAGSSAGGRSTLPKPQASQMDGLVDVYFRKLHPILPFIDELEFREAYAAGVVPEPYVHAICLVAAKDTEAEPFLRHTDSNTPIAPREFCSSLQQSVKQALATSSKYDRLTLIRMNALMSFHIEGPEGAEDASLFVTQAMHHCQTLGLHLGQQSSLPTRSTRPMKLLFWVIWTLDRFNAAINGRPIIMADHDIAIEPIEPNESAFPAFEILLRIAHIMNDVISFYRPGNPPTVTGWEHAFPAFEDLLTDLHGWSLPPPLLATLHIAYLATAILSHRSSSKPPAHPTTPTPTPTPTRPPSHTRQTLSAIHLTRLTTPSRLPTLHALPILPYAISLALSVAYQRLRQDALRHAQEDARADFEACCASLRALRPAWSSADAMAGLAEKVLGELRRAPVGVGDGVGAGKEGRVLAGFANACRDSGEPVVDGRRNGVAEGEGEGVLGDGLVGGAEEGLGLLEGGAQGQGQGQGLFEGIDDIFGTYLDPNYPVNLEDLAFLDDLGGGEWAAPPSGV</sequence>
<name>A0AB34KMC7_9PEZI</name>
<feature type="domain" description="Xylanolytic transcriptional activator regulatory" evidence="7">
    <location>
        <begin position="295"/>
        <end position="366"/>
    </location>
</feature>
<dbReference type="PANTHER" id="PTHR47171:SF6">
    <property type="entry name" value="SPECIFIC TRANSCRIPTION FACTOR, PUTATIVE (AFU_ORTHOLOGUE AFUA_2G06130)-RELATED"/>
    <property type="match status" value="1"/>
</dbReference>
<accession>A0AB34KMC7</accession>
<evidence type="ECO:0000313" key="9">
    <source>
        <dbReference type="Proteomes" id="UP000803884"/>
    </source>
</evidence>
<dbReference type="EMBL" id="JAAQHG020000024">
    <property type="protein sequence ID" value="KAL1584735.1"/>
    <property type="molecule type" value="Genomic_DNA"/>
</dbReference>
<evidence type="ECO:0000256" key="4">
    <source>
        <dbReference type="ARBA" id="ARBA00023163"/>
    </source>
</evidence>
<evidence type="ECO:0000259" key="7">
    <source>
        <dbReference type="SMART" id="SM00906"/>
    </source>
</evidence>
<dbReference type="InterPro" id="IPR001138">
    <property type="entry name" value="Zn2Cys6_DnaBD"/>
</dbReference>
<dbReference type="Proteomes" id="UP000803884">
    <property type="component" value="Unassembled WGS sequence"/>
</dbReference>
<dbReference type="GO" id="GO:0003677">
    <property type="term" value="F:DNA binding"/>
    <property type="evidence" value="ECO:0007669"/>
    <property type="project" value="UniProtKB-KW"/>
</dbReference>
<dbReference type="InterPro" id="IPR007219">
    <property type="entry name" value="XnlR_reg_dom"/>
</dbReference>
<protein>
    <recommendedName>
        <fullName evidence="7">Xylanolytic transcriptional activator regulatory domain-containing protein</fullName>
    </recommendedName>
</protein>
<reference evidence="8 9" key="1">
    <citation type="journal article" date="2020" name="Microbiol. Resour. Announc.">
        <title>Draft Genome Sequence of a Cladosporium Species Isolated from the Mesophotic Ascidian Didemnum maculosum.</title>
        <authorList>
            <person name="Gioti A."/>
            <person name="Siaperas R."/>
            <person name="Nikolaivits E."/>
            <person name="Le Goff G."/>
            <person name="Ouazzani J."/>
            <person name="Kotoulas G."/>
            <person name="Topakas E."/>
        </authorList>
    </citation>
    <scope>NUCLEOTIDE SEQUENCE [LARGE SCALE GENOMIC DNA]</scope>
    <source>
        <strain evidence="8 9">TM138-S3</strain>
    </source>
</reference>
<feature type="compositionally biased region" description="Pro residues" evidence="6">
    <location>
        <begin position="445"/>
        <end position="460"/>
    </location>
</feature>
<dbReference type="RefSeq" id="XP_069227841.1">
    <property type="nucleotide sequence ID" value="XM_069375496.1"/>
</dbReference>
<keyword evidence="5" id="KW-0539">Nucleus</keyword>
<dbReference type="GeneID" id="96008334"/>
<evidence type="ECO:0000256" key="6">
    <source>
        <dbReference type="SAM" id="MobiDB-lite"/>
    </source>
</evidence>
<proteinExistence type="predicted"/>
<evidence type="ECO:0000256" key="3">
    <source>
        <dbReference type="ARBA" id="ARBA00023125"/>
    </source>
</evidence>
<evidence type="ECO:0000256" key="5">
    <source>
        <dbReference type="ARBA" id="ARBA00023242"/>
    </source>
</evidence>
<dbReference type="GO" id="GO:0008270">
    <property type="term" value="F:zinc ion binding"/>
    <property type="evidence" value="ECO:0007669"/>
    <property type="project" value="InterPro"/>
</dbReference>
<dbReference type="GO" id="GO:0006351">
    <property type="term" value="P:DNA-templated transcription"/>
    <property type="evidence" value="ECO:0007669"/>
    <property type="project" value="InterPro"/>
</dbReference>
<organism evidence="8 9">
    <name type="scientific">Cladosporium halotolerans</name>
    <dbReference type="NCBI Taxonomy" id="1052096"/>
    <lineage>
        <taxon>Eukaryota</taxon>
        <taxon>Fungi</taxon>
        <taxon>Dikarya</taxon>
        <taxon>Ascomycota</taxon>
        <taxon>Pezizomycotina</taxon>
        <taxon>Dothideomycetes</taxon>
        <taxon>Dothideomycetidae</taxon>
        <taxon>Cladosporiales</taxon>
        <taxon>Cladosporiaceae</taxon>
        <taxon>Cladosporium</taxon>
    </lineage>
</organism>
<keyword evidence="1" id="KW-0862">Zinc</keyword>